<organism evidence="2 3">
    <name type="scientific">Candidatus Amesbacteria bacterium RIFCSPHIGHO2_01_FULL_48_32b</name>
    <dbReference type="NCBI Taxonomy" id="1797253"/>
    <lineage>
        <taxon>Bacteria</taxon>
        <taxon>Candidatus Amesiibacteriota</taxon>
    </lineage>
</organism>
<feature type="region of interest" description="Disordered" evidence="1">
    <location>
        <begin position="28"/>
        <end position="48"/>
    </location>
</feature>
<evidence type="ECO:0008006" key="4">
    <source>
        <dbReference type="Google" id="ProtNLM"/>
    </source>
</evidence>
<dbReference type="Proteomes" id="UP000178176">
    <property type="component" value="Unassembled WGS sequence"/>
</dbReference>
<proteinExistence type="predicted"/>
<dbReference type="AlphaFoldDB" id="A0A1F4YF88"/>
<protein>
    <recommendedName>
        <fullName evidence="4">Transcription elongation factor GreA/GreB C-terminal domain-containing protein</fullName>
    </recommendedName>
</protein>
<name>A0A1F4YF88_9BACT</name>
<comment type="caution">
    <text evidence="2">The sequence shown here is derived from an EMBL/GenBank/DDBJ whole genome shotgun (WGS) entry which is preliminary data.</text>
</comment>
<gene>
    <name evidence="2" type="ORF">A2876_02910</name>
</gene>
<sequence length="116" mass="12844">MDWRARVRESLMSQREVLEKSLTAARIARDNAPAATESHSDTTKSEQERLVHALEDEIKIINGHIKTLETVEVKCVEHDGMKLLLVPEGMGGRKIGDVMLVSVTSPLGKKLAGERV</sequence>
<evidence type="ECO:0000313" key="3">
    <source>
        <dbReference type="Proteomes" id="UP000178176"/>
    </source>
</evidence>
<accession>A0A1F4YF88</accession>
<dbReference type="EMBL" id="MEXH01000011">
    <property type="protein sequence ID" value="OGC92611.1"/>
    <property type="molecule type" value="Genomic_DNA"/>
</dbReference>
<evidence type="ECO:0000256" key="1">
    <source>
        <dbReference type="SAM" id="MobiDB-lite"/>
    </source>
</evidence>
<reference evidence="2 3" key="1">
    <citation type="journal article" date="2016" name="Nat. Commun.">
        <title>Thousands of microbial genomes shed light on interconnected biogeochemical processes in an aquifer system.</title>
        <authorList>
            <person name="Anantharaman K."/>
            <person name="Brown C.T."/>
            <person name="Hug L.A."/>
            <person name="Sharon I."/>
            <person name="Castelle C.J."/>
            <person name="Probst A.J."/>
            <person name="Thomas B.C."/>
            <person name="Singh A."/>
            <person name="Wilkins M.J."/>
            <person name="Karaoz U."/>
            <person name="Brodie E.L."/>
            <person name="Williams K.H."/>
            <person name="Hubbard S.S."/>
            <person name="Banfield J.F."/>
        </authorList>
    </citation>
    <scope>NUCLEOTIDE SEQUENCE [LARGE SCALE GENOMIC DNA]</scope>
</reference>
<feature type="compositionally biased region" description="Basic and acidic residues" evidence="1">
    <location>
        <begin position="38"/>
        <end position="48"/>
    </location>
</feature>
<evidence type="ECO:0000313" key="2">
    <source>
        <dbReference type="EMBL" id="OGC92611.1"/>
    </source>
</evidence>